<sequence length="135" mass="15052">MRVVADTHALVWYLLDDPDRRLSPDALTALEQAESTDGIAVSVASVVDLWYVIRTRGTFTDDQLDQVVELLRDPESSLEAEPITLDVAAAFRQIPRDALGDPWDRFITATAMALGLPLVTRDRRICESGLVETIW</sequence>
<feature type="binding site" evidence="6">
    <location>
        <position position="104"/>
    </location>
    <ligand>
        <name>Mg(2+)</name>
        <dbReference type="ChEBI" id="CHEBI:18420"/>
    </ligand>
</feature>
<dbReference type="RefSeq" id="WP_012947627.1">
    <property type="nucleotide sequence ID" value="NC_013757.1"/>
</dbReference>
<comment type="similarity">
    <text evidence="6">Belongs to the PINc/VapC protein family.</text>
</comment>
<evidence type="ECO:0000256" key="6">
    <source>
        <dbReference type="HAMAP-Rule" id="MF_00265"/>
    </source>
</evidence>
<dbReference type="AlphaFoldDB" id="D2SC19"/>
<name>D2SC19_GEOOG</name>
<comment type="cofactor">
    <cofactor evidence="6">
        <name>Mg(2+)</name>
        <dbReference type="ChEBI" id="CHEBI:18420"/>
    </cofactor>
</comment>
<keyword evidence="2 6" id="KW-0540">Nuclease</keyword>
<keyword evidence="9" id="KW-1185">Reference proteome</keyword>
<comment type="function">
    <text evidence="6">Toxic component of a toxin-antitoxin (TA) system. An RNase.</text>
</comment>
<keyword evidence="1 6" id="KW-1277">Toxin-antitoxin system</keyword>
<gene>
    <name evidence="6" type="primary">vapC</name>
    <name evidence="8" type="ordered locus">Gobs_1457</name>
</gene>
<dbReference type="Proteomes" id="UP000001382">
    <property type="component" value="Chromosome"/>
</dbReference>
<evidence type="ECO:0000256" key="4">
    <source>
        <dbReference type="ARBA" id="ARBA00022801"/>
    </source>
</evidence>
<evidence type="ECO:0000256" key="1">
    <source>
        <dbReference type="ARBA" id="ARBA00022649"/>
    </source>
</evidence>
<dbReference type="PANTHER" id="PTHR36173:SF1">
    <property type="entry name" value="RIBONUCLEASE VAPC22"/>
    <property type="match status" value="1"/>
</dbReference>
<dbReference type="InterPro" id="IPR002716">
    <property type="entry name" value="PIN_dom"/>
</dbReference>
<dbReference type="InterPro" id="IPR041705">
    <property type="entry name" value="PIN_Sll0205"/>
</dbReference>
<evidence type="ECO:0000256" key="2">
    <source>
        <dbReference type="ARBA" id="ARBA00022722"/>
    </source>
</evidence>
<dbReference type="GO" id="GO:0016787">
    <property type="term" value="F:hydrolase activity"/>
    <property type="evidence" value="ECO:0007669"/>
    <property type="project" value="UniProtKB-KW"/>
</dbReference>
<dbReference type="HOGENOM" id="CLU_129890_2_0_11"/>
<accession>D2SC19</accession>
<dbReference type="eggNOG" id="COG3744">
    <property type="taxonomic scope" value="Bacteria"/>
</dbReference>
<evidence type="ECO:0000256" key="3">
    <source>
        <dbReference type="ARBA" id="ARBA00022723"/>
    </source>
</evidence>
<dbReference type="SUPFAM" id="SSF88723">
    <property type="entry name" value="PIN domain-like"/>
    <property type="match status" value="1"/>
</dbReference>
<dbReference type="GO" id="GO:0004540">
    <property type="term" value="F:RNA nuclease activity"/>
    <property type="evidence" value="ECO:0007669"/>
    <property type="project" value="InterPro"/>
</dbReference>
<dbReference type="KEGG" id="gob:Gobs_1457"/>
<evidence type="ECO:0000313" key="9">
    <source>
        <dbReference type="Proteomes" id="UP000001382"/>
    </source>
</evidence>
<feature type="binding site" evidence="6">
    <location>
        <position position="6"/>
    </location>
    <ligand>
        <name>Mg(2+)</name>
        <dbReference type="ChEBI" id="CHEBI:18420"/>
    </ligand>
</feature>
<evidence type="ECO:0000313" key="8">
    <source>
        <dbReference type="EMBL" id="ADB74187.1"/>
    </source>
</evidence>
<reference evidence="8 9" key="1">
    <citation type="journal article" date="2010" name="Stand. Genomic Sci.">
        <title>Complete genome sequence of Geodermatophilus obscurus type strain (G-20).</title>
        <authorList>
            <person name="Ivanova N."/>
            <person name="Sikorski J."/>
            <person name="Jando M."/>
            <person name="Munk C."/>
            <person name="Lapidus A."/>
            <person name="Glavina Del Rio T."/>
            <person name="Copeland A."/>
            <person name="Tice H."/>
            <person name="Cheng J.-F."/>
            <person name="Lucas S."/>
            <person name="Chen F."/>
            <person name="Nolan M."/>
            <person name="Bruce D."/>
            <person name="Goodwin L."/>
            <person name="Pitluck S."/>
            <person name="Mavromatis K."/>
            <person name="Mikhailova N."/>
            <person name="Pati A."/>
            <person name="Chen A."/>
            <person name="Palaniappan K."/>
            <person name="Land M."/>
            <person name="Hauser L."/>
            <person name="Chang Y.-J."/>
            <person name="Jeffries C.D."/>
            <person name="Meincke L."/>
            <person name="Brettin T."/>
            <person name="Detter J.C."/>
            <person name="Detter J.C."/>
            <person name="Rohde M."/>
            <person name="Goeker M."/>
            <person name="Bristow J."/>
            <person name="Eisen J.A."/>
            <person name="Markowitz V."/>
            <person name="Hugenholtz P."/>
            <person name="Kyrpides N.C."/>
            <person name="Klenk H.-P."/>
        </authorList>
    </citation>
    <scope>NUCLEOTIDE SEQUENCE [LARGE SCALE GENOMIC DNA]</scope>
    <source>
        <strain evidence="9">ATCC 25078 / DSM 43160 / JCM 3152 / KCC A-0152 / KCTC 9177 / NBRC 13315 / NRRL B-3577 / G-20</strain>
    </source>
</reference>
<keyword evidence="3 6" id="KW-0479">Metal-binding</keyword>
<evidence type="ECO:0000259" key="7">
    <source>
        <dbReference type="Pfam" id="PF01850"/>
    </source>
</evidence>
<dbReference type="CDD" id="cd09872">
    <property type="entry name" value="PIN_Sll0205-like"/>
    <property type="match status" value="1"/>
</dbReference>
<dbReference type="Pfam" id="PF01850">
    <property type="entry name" value="PIN"/>
    <property type="match status" value="1"/>
</dbReference>
<dbReference type="HAMAP" id="MF_00265">
    <property type="entry name" value="VapC_Nob1"/>
    <property type="match status" value="1"/>
</dbReference>
<dbReference type="Gene3D" id="3.40.50.1010">
    <property type="entry name" value="5'-nuclease"/>
    <property type="match status" value="1"/>
</dbReference>
<proteinExistence type="inferred from homology"/>
<dbReference type="EMBL" id="CP001867">
    <property type="protein sequence ID" value="ADB74187.1"/>
    <property type="molecule type" value="Genomic_DNA"/>
</dbReference>
<protein>
    <recommendedName>
        <fullName evidence="6">Ribonuclease VapC</fullName>
        <shortName evidence="6">RNase VapC</shortName>
        <ecNumber evidence="6">3.1.-.-</ecNumber>
    </recommendedName>
    <alternativeName>
        <fullName evidence="6">Toxin VapC</fullName>
    </alternativeName>
</protein>
<dbReference type="GO" id="GO:0000287">
    <property type="term" value="F:magnesium ion binding"/>
    <property type="evidence" value="ECO:0007669"/>
    <property type="project" value="UniProtKB-UniRule"/>
</dbReference>
<dbReference type="STRING" id="526225.Gobs_1457"/>
<dbReference type="InterPro" id="IPR022907">
    <property type="entry name" value="VapC_family"/>
</dbReference>
<dbReference type="InterPro" id="IPR052919">
    <property type="entry name" value="TA_system_RNase"/>
</dbReference>
<reference evidence="9" key="2">
    <citation type="submission" date="2010-01" db="EMBL/GenBank/DDBJ databases">
        <title>The complete genome of Geodermatophilus obscurus DSM 43160.</title>
        <authorList>
            <consortium name="US DOE Joint Genome Institute (JGI-PGF)"/>
            <person name="Lucas S."/>
            <person name="Copeland A."/>
            <person name="Lapidus A."/>
            <person name="Glavina del Rio T."/>
            <person name="Dalin E."/>
            <person name="Tice H."/>
            <person name="Bruce D."/>
            <person name="Goodwin L."/>
            <person name="Pitluck S."/>
            <person name="Kyrpides N."/>
            <person name="Mavromatis K."/>
            <person name="Ivanova N."/>
            <person name="Munk A.C."/>
            <person name="Brettin T."/>
            <person name="Detter J.C."/>
            <person name="Han C."/>
            <person name="Larimer F."/>
            <person name="Land M."/>
            <person name="Hauser L."/>
            <person name="Markowitz V."/>
            <person name="Cheng J.-F."/>
            <person name="Hugenholtz P."/>
            <person name="Woyke T."/>
            <person name="Wu D."/>
            <person name="Jando M."/>
            <person name="Schneider S."/>
            <person name="Klenk H.-P."/>
            <person name="Eisen J.A."/>
        </authorList>
    </citation>
    <scope>NUCLEOTIDE SEQUENCE [LARGE SCALE GENOMIC DNA]</scope>
    <source>
        <strain evidence="9">ATCC 25078 / DSM 43160 / JCM 3152 / KCC A-0152 / KCTC 9177 / NBRC 13315 / NRRL B-3577 / G-20</strain>
    </source>
</reference>
<organism evidence="8 9">
    <name type="scientific">Geodermatophilus obscurus (strain ATCC 25078 / DSM 43160 / JCM 3152 / CCUG 61914 / KCC A-0152 / KCTC 9177 / NBRC 13315 / NRRL B-3577 / G-20)</name>
    <dbReference type="NCBI Taxonomy" id="526225"/>
    <lineage>
        <taxon>Bacteria</taxon>
        <taxon>Bacillati</taxon>
        <taxon>Actinomycetota</taxon>
        <taxon>Actinomycetes</taxon>
        <taxon>Geodermatophilales</taxon>
        <taxon>Geodermatophilaceae</taxon>
        <taxon>Geodermatophilus</taxon>
    </lineage>
</organism>
<dbReference type="EC" id="3.1.-.-" evidence="6"/>
<dbReference type="GO" id="GO:0090729">
    <property type="term" value="F:toxin activity"/>
    <property type="evidence" value="ECO:0007669"/>
    <property type="project" value="UniProtKB-KW"/>
</dbReference>
<feature type="domain" description="PIN" evidence="7">
    <location>
        <begin position="3"/>
        <end position="126"/>
    </location>
</feature>
<dbReference type="InterPro" id="IPR029060">
    <property type="entry name" value="PIN-like_dom_sf"/>
</dbReference>
<keyword evidence="6" id="KW-0800">Toxin</keyword>
<evidence type="ECO:0000256" key="5">
    <source>
        <dbReference type="ARBA" id="ARBA00022842"/>
    </source>
</evidence>
<dbReference type="PANTHER" id="PTHR36173">
    <property type="entry name" value="RIBONUCLEASE VAPC16-RELATED"/>
    <property type="match status" value="1"/>
</dbReference>
<keyword evidence="5 6" id="KW-0460">Magnesium</keyword>
<keyword evidence="4 6" id="KW-0378">Hydrolase</keyword>